<protein>
    <submittedName>
        <fullName evidence="1">Predicted protein</fullName>
    </submittedName>
</protein>
<proteinExistence type="predicted"/>
<evidence type="ECO:0000313" key="1">
    <source>
        <dbReference type="EMBL" id="CBX93078.1"/>
    </source>
</evidence>
<gene>
    <name evidence="1" type="ORF">LEMA_P039790.1</name>
</gene>
<accession>E4ZNL9</accession>
<keyword evidence="2" id="KW-1185">Reference proteome</keyword>
<dbReference type="InParanoid" id="E4ZNL9"/>
<sequence length="163" mass="18091">MAARLMMRACQVQVSCTCPYTATPEPPRRRVVAERSRRIMPRNQAGDMLLTTDCTGPAYPPRPQVVHGTHYLHGFKVVDHTVLRWQNCGLNSQPARQPAAVIGGTAWSDKGWADHGCSSVSRRRAVHVLWACVGFPRQAVGRTAKRRSLRPANGVAHWRTETG</sequence>
<name>E4ZNL9_LEPMJ</name>
<dbReference type="HOGENOM" id="CLU_1627379_0_0_1"/>
<dbReference type="VEuPathDB" id="FungiDB:LEMA_P039790.1"/>
<dbReference type="Proteomes" id="UP000002668">
    <property type="component" value="Genome"/>
</dbReference>
<reference evidence="2" key="1">
    <citation type="journal article" date="2011" name="Nat. Commun.">
        <title>Effector diversification within compartments of the Leptosphaeria maculans genome affected by Repeat-Induced Point mutations.</title>
        <authorList>
            <person name="Rouxel T."/>
            <person name="Grandaubert J."/>
            <person name="Hane J.K."/>
            <person name="Hoede C."/>
            <person name="van de Wouw A.P."/>
            <person name="Couloux A."/>
            <person name="Dominguez V."/>
            <person name="Anthouard V."/>
            <person name="Bally P."/>
            <person name="Bourras S."/>
            <person name="Cozijnsen A.J."/>
            <person name="Ciuffetti L.M."/>
            <person name="Degrave A."/>
            <person name="Dilmaghani A."/>
            <person name="Duret L."/>
            <person name="Fudal I."/>
            <person name="Goodwin S.B."/>
            <person name="Gout L."/>
            <person name="Glaser N."/>
            <person name="Linglin J."/>
            <person name="Kema G.H.J."/>
            <person name="Lapalu N."/>
            <person name="Lawrence C.B."/>
            <person name="May K."/>
            <person name="Meyer M."/>
            <person name="Ollivier B."/>
            <person name="Poulain J."/>
            <person name="Schoch C.L."/>
            <person name="Simon A."/>
            <person name="Spatafora J.W."/>
            <person name="Stachowiak A."/>
            <person name="Turgeon B.G."/>
            <person name="Tyler B.M."/>
            <person name="Vincent D."/>
            <person name="Weissenbach J."/>
            <person name="Amselem J."/>
            <person name="Quesneville H."/>
            <person name="Oliver R.P."/>
            <person name="Wincker P."/>
            <person name="Balesdent M.-H."/>
            <person name="Howlett B.J."/>
        </authorList>
    </citation>
    <scope>NUCLEOTIDE SEQUENCE [LARGE SCALE GENOMIC DNA]</scope>
    <source>
        <strain evidence="2">JN3 / isolate v23.1.3 / race Av1-4-5-6-7-8</strain>
    </source>
</reference>
<dbReference type="EMBL" id="FP929105">
    <property type="protein sequence ID" value="CBX93078.1"/>
    <property type="molecule type" value="Genomic_DNA"/>
</dbReference>
<evidence type="ECO:0000313" key="2">
    <source>
        <dbReference type="Proteomes" id="UP000002668"/>
    </source>
</evidence>
<dbReference type="AlphaFoldDB" id="E4ZNL9"/>
<organism evidence="2">
    <name type="scientific">Leptosphaeria maculans (strain JN3 / isolate v23.1.3 / race Av1-4-5-6-7-8)</name>
    <name type="common">Blackleg fungus</name>
    <name type="synonym">Phoma lingam</name>
    <dbReference type="NCBI Taxonomy" id="985895"/>
    <lineage>
        <taxon>Eukaryota</taxon>
        <taxon>Fungi</taxon>
        <taxon>Dikarya</taxon>
        <taxon>Ascomycota</taxon>
        <taxon>Pezizomycotina</taxon>
        <taxon>Dothideomycetes</taxon>
        <taxon>Pleosporomycetidae</taxon>
        <taxon>Pleosporales</taxon>
        <taxon>Pleosporineae</taxon>
        <taxon>Leptosphaeriaceae</taxon>
        <taxon>Plenodomus</taxon>
        <taxon>Plenodomus lingam/Leptosphaeria maculans species complex</taxon>
    </lineage>
</organism>